<comment type="caution">
    <text evidence="3">The sequence shown here is derived from an EMBL/GenBank/DDBJ whole genome shotgun (WGS) entry which is preliminary data.</text>
</comment>
<dbReference type="PANTHER" id="PTHR42783:SF3">
    <property type="entry name" value="GLUTAMATE SYNTHASE [NADPH] SMALL CHAIN-RELATED"/>
    <property type="match status" value="1"/>
</dbReference>
<dbReference type="Proteomes" id="UP000776252">
    <property type="component" value="Unassembled WGS sequence"/>
</dbReference>
<dbReference type="InterPro" id="IPR028261">
    <property type="entry name" value="DPD_II"/>
</dbReference>
<name>A0ABS6BX28_9CLOT</name>
<proteinExistence type="predicted"/>
<organism evidence="3 4">
    <name type="scientific">Clostridium frigoris</name>
    <dbReference type="NCBI Taxonomy" id="205327"/>
    <lineage>
        <taxon>Bacteria</taxon>
        <taxon>Bacillati</taxon>
        <taxon>Bacillota</taxon>
        <taxon>Clostridia</taxon>
        <taxon>Eubacteriales</taxon>
        <taxon>Clostridiaceae</taxon>
        <taxon>Clostridium</taxon>
    </lineage>
</organism>
<feature type="domain" description="FAD/NAD(P)-binding" evidence="1">
    <location>
        <begin position="126"/>
        <end position="405"/>
    </location>
</feature>
<gene>
    <name evidence="3" type="ORF">KPL37_15640</name>
</gene>
<evidence type="ECO:0000313" key="3">
    <source>
        <dbReference type="EMBL" id="MBU3161153.1"/>
    </source>
</evidence>
<sequence length="434" mass="46954">MDNELYLKETTQVLTPFLAIEEATRCLLCHDAPCSKACPAGTNPAKFIRSLRFRNPKGAVETIRTNNILGGICARVCPYDKYCESACSRCGIDKPIKIGALQRYLTDYEERINLKVLDKVEATKEKIAIIGSGPSGITAAAELALKGYKVTVFEKKDILGGWLSYGIPPERLPQQIVQNEINYIKELGVDFKTNCTIGKDVKIDTLRSHGFKAFLLSCGNQNGKTIDVKGSHLHGVVNGVDFLSDAKTKNGNIIIGNHVVIIGGGDVAMDCASTAKLLGSKDVKIVYRRTIEKMPSTVGERQHVQSLNIPIFTGFKPSEIIGENSKVVSFKAEGMFDASALELVADMVIFAVGQESEDIKTIVDVKVNKKGIVATENCRTDVEDTFAAGDIICGDKTVVQAVASGKLVAHEIEKYLTSKKGSMGAISLSSTKEA</sequence>
<protein>
    <submittedName>
        <fullName evidence="3">FAD-dependent oxidoreductase</fullName>
    </submittedName>
</protein>
<evidence type="ECO:0000313" key="4">
    <source>
        <dbReference type="Proteomes" id="UP000776252"/>
    </source>
</evidence>
<accession>A0ABS6BX28</accession>
<dbReference type="RefSeq" id="WP_216150877.1">
    <property type="nucleotide sequence ID" value="NZ_JAHLDV010000050.1"/>
</dbReference>
<dbReference type="Pfam" id="PF07992">
    <property type="entry name" value="Pyr_redox_2"/>
    <property type="match status" value="1"/>
</dbReference>
<dbReference type="EMBL" id="JAHLDV010000050">
    <property type="protein sequence ID" value="MBU3161153.1"/>
    <property type="molecule type" value="Genomic_DNA"/>
</dbReference>
<keyword evidence="4" id="KW-1185">Reference proteome</keyword>
<dbReference type="PANTHER" id="PTHR42783">
    <property type="entry name" value="GLUTAMATE SYNTHASE [NADPH] SMALL CHAIN"/>
    <property type="match status" value="1"/>
</dbReference>
<reference evidence="3 4" key="1">
    <citation type="submission" date="2021-06" db="EMBL/GenBank/DDBJ databases">
        <title>Clostridia strains as spoilage organisms.</title>
        <authorList>
            <person name="Wambui J."/>
            <person name="Stephan R."/>
            <person name="Stevens M.J.A."/>
        </authorList>
    </citation>
    <scope>NUCLEOTIDE SEQUENCE [LARGE SCALE GENOMIC DNA]</scope>
    <source>
        <strain evidence="3 4">DSM 14204</strain>
    </source>
</reference>
<dbReference type="Pfam" id="PF14691">
    <property type="entry name" value="Fer4_20"/>
    <property type="match status" value="1"/>
</dbReference>
<feature type="domain" description="Dihydroprymidine dehydrogenase" evidence="2">
    <location>
        <begin position="7"/>
        <end position="110"/>
    </location>
</feature>
<evidence type="ECO:0000259" key="2">
    <source>
        <dbReference type="Pfam" id="PF14691"/>
    </source>
</evidence>
<dbReference type="InterPro" id="IPR023753">
    <property type="entry name" value="FAD/NAD-binding_dom"/>
</dbReference>
<evidence type="ECO:0000259" key="1">
    <source>
        <dbReference type="Pfam" id="PF07992"/>
    </source>
</evidence>